<evidence type="ECO:0008006" key="5">
    <source>
        <dbReference type="Google" id="ProtNLM"/>
    </source>
</evidence>
<gene>
    <name evidence="3" type="ORF">GEV33_009341</name>
</gene>
<dbReference type="GO" id="GO:0051015">
    <property type="term" value="F:actin filament binding"/>
    <property type="evidence" value="ECO:0007669"/>
    <property type="project" value="TreeGrafter"/>
</dbReference>
<dbReference type="GO" id="GO:0005737">
    <property type="term" value="C:cytoplasm"/>
    <property type="evidence" value="ECO:0007669"/>
    <property type="project" value="UniProtKB-SubCell"/>
</dbReference>
<dbReference type="Gene3D" id="1.20.120.810">
    <property type="entry name" value="Vinculin, Vh2 four-helix bundle"/>
    <property type="match status" value="1"/>
</dbReference>
<protein>
    <recommendedName>
        <fullName evidence="5">Serendipity locus protein alpha</fullName>
    </recommendedName>
</protein>
<dbReference type="GO" id="GO:0005912">
    <property type="term" value="C:adherens junction"/>
    <property type="evidence" value="ECO:0007669"/>
    <property type="project" value="TreeGrafter"/>
</dbReference>
<dbReference type="GO" id="GO:0008013">
    <property type="term" value="F:beta-catenin binding"/>
    <property type="evidence" value="ECO:0007669"/>
    <property type="project" value="TreeGrafter"/>
</dbReference>
<proteinExistence type="predicted"/>
<comment type="caution">
    <text evidence="3">The sequence shown here is derived from an EMBL/GenBank/DDBJ whole genome shotgun (WGS) entry which is preliminary data.</text>
</comment>
<evidence type="ECO:0000313" key="4">
    <source>
        <dbReference type="Proteomes" id="UP000719412"/>
    </source>
</evidence>
<dbReference type="AlphaFoldDB" id="A0A8J6HFX9"/>
<comment type="subcellular location">
    <subcellularLocation>
        <location evidence="1">Cytoplasm</location>
    </subcellularLocation>
</comment>
<dbReference type="Proteomes" id="UP000719412">
    <property type="component" value="Unassembled WGS sequence"/>
</dbReference>
<dbReference type="Pfam" id="PF05482">
    <property type="entry name" value="Serendipity_A"/>
    <property type="match status" value="1"/>
</dbReference>
<reference evidence="3" key="2">
    <citation type="submission" date="2021-08" db="EMBL/GenBank/DDBJ databases">
        <authorList>
            <person name="Eriksson T."/>
        </authorList>
    </citation>
    <scope>NUCLEOTIDE SEQUENCE</scope>
    <source>
        <strain evidence="3">Stoneville</strain>
        <tissue evidence="3">Whole head</tissue>
    </source>
</reference>
<evidence type="ECO:0000313" key="3">
    <source>
        <dbReference type="EMBL" id="KAH0813452.1"/>
    </source>
</evidence>
<reference evidence="3" key="1">
    <citation type="journal article" date="2020" name="J Insects Food Feed">
        <title>The yellow mealworm (Tenebrio molitor) genome: a resource for the emerging insects as food and feed industry.</title>
        <authorList>
            <person name="Eriksson T."/>
            <person name="Andere A."/>
            <person name="Kelstrup H."/>
            <person name="Emery V."/>
            <person name="Picard C."/>
        </authorList>
    </citation>
    <scope>NUCLEOTIDE SEQUENCE</scope>
    <source>
        <strain evidence="3">Stoneville</strain>
        <tissue evidence="3">Whole head</tissue>
    </source>
</reference>
<evidence type="ECO:0000256" key="2">
    <source>
        <dbReference type="ARBA" id="ARBA00022490"/>
    </source>
</evidence>
<keyword evidence="2" id="KW-0963">Cytoplasm</keyword>
<evidence type="ECO:0000256" key="1">
    <source>
        <dbReference type="ARBA" id="ARBA00004496"/>
    </source>
</evidence>
<dbReference type="GO" id="GO:0098609">
    <property type="term" value="P:cell-cell adhesion"/>
    <property type="evidence" value="ECO:0007669"/>
    <property type="project" value="TreeGrafter"/>
</dbReference>
<keyword evidence="4" id="KW-1185">Reference proteome</keyword>
<dbReference type="GO" id="GO:0007349">
    <property type="term" value="P:cellularization"/>
    <property type="evidence" value="ECO:0007669"/>
    <property type="project" value="InterPro"/>
</dbReference>
<dbReference type="PANTHER" id="PTHR18914:SF33">
    <property type="entry name" value="RE47911P-RELATED"/>
    <property type="match status" value="1"/>
</dbReference>
<name>A0A8J6HFX9_TENMO</name>
<dbReference type="EMBL" id="JABDTM020025263">
    <property type="protein sequence ID" value="KAH0813452.1"/>
    <property type="molecule type" value="Genomic_DNA"/>
</dbReference>
<dbReference type="PANTHER" id="PTHR18914">
    <property type="entry name" value="ALPHA CATENIN"/>
    <property type="match status" value="1"/>
</dbReference>
<dbReference type="GO" id="GO:0016477">
    <property type="term" value="P:cell migration"/>
    <property type="evidence" value="ECO:0007669"/>
    <property type="project" value="TreeGrafter"/>
</dbReference>
<dbReference type="GO" id="GO:0016342">
    <property type="term" value="C:catenin complex"/>
    <property type="evidence" value="ECO:0007669"/>
    <property type="project" value="TreeGrafter"/>
</dbReference>
<dbReference type="InterPro" id="IPR008837">
    <property type="entry name" value="Serendipity_A"/>
</dbReference>
<organism evidence="3 4">
    <name type="scientific">Tenebrio molitor</name>
    <name type="common">Yellow mealworm beetle</name>
    <dbReference type="NCBI Taxonomy" id="7067"/>
    <lineage>
        <taxon>Eukaryota</taxon>
        <taxon>Metazoa</taxon>
        <taxon>Ecdysozoa</taxon>
        <taxon>Arthropoda</taxon>
        <taxon>Hexapoda</taxon>
        <taxon>Insecta</taxon>
        <taxon>Pterygota</taxon>
        <taxon>Neoptera</taxon>
        <taxon>Endopterygota</taxon>
        <taxon>Coleoptera</taxon>
        <taxon>Polyphaga</taxon>
        <taxon>Cucujiformia</taxon>
        <taxon>Tenebrionidae</taxon>
        <taxon>Tenebrio</taxon>
    </lineage>
</organism>
<accession>A0A8J6HFX9</accession>
<sequence>MVLCKVNMIKNDLRDGLICCQNYLETLSGVTCERSKILEWFQGLCNHLTKIIESMGKYYREAKDKSTDSIKTLLLYLTQILTSLSLLINIFVEEEELKLVIAEARTFLIKQITCCLESIQVTLDRGKSLNDPSGNFVKWMDAALDKISEIDIQDGKIRTVEVCEETRQLFEEVLSHAMSIAQVSLSEDSKIIRGSCQSVLSALNSLEKEISNAVINGAMVNLFVNACSDKLCILEKKVNTSVLKLCLKTFSQFTVPLDKIRNFCFNPLNKNRMSELDDLVADFDLHVDRIMQIGLFAISCSSDFARGVKITSCLASLEALESELVPALTTLLLDHSSRNVNCAKLLTKHWLNQAFCLQHLIYLIIDPFAFCQVIYDEAADIVDNLSSSIRKKNMIKQNDISCFMSIVKVLQTFLDEARPEFTENEANKIKTKLKDFNEGKIVSVFSSDFIQRTISISVLDEVESATSTLLNDENIDVENCKRVLKRCKILLTVLKRLWFCFADDVIPNKSVSLGI</sequence>